<organism evidence="1 2">
    <name type="scientific">Elysia crispata</name>
    <name type="common">lettuce slug</name>
    <dbReference type="NCBI Taxonomy" id="231223"/>
    <lineage>
        <taxon>Eukaryota</taxon>
        <taxon>Metazoa</taxon>
        <taxon>Spiralia</taxon>
        <taxon>Lophotrochozoa</taxon>
        <taxon>Mollusca</taxon>
        <taxon>Gastropoda</taxon>
        <taxon>Heterobranchia</taxon>
        <taxon>Euthyneura</taxon>
        <taxon>Panpulmonata</taxon>
        <taxon>Sacoglossa</taxon>
        <taxon>Placobranchoidea</taxon>
        <taxon>Plakobranchidae</taxon>
        <taxon>Elysia</taxon>
    </lineage>
</organism>
<proteinExistence type="predicted"/>
<sequence length="156" mass="18271">MELVGHIEPRPDGELRGRDTNKQLVKLRYPQCVIMYMHQAGPSSEIPACPLFGTKTVKHLHLRGKQYQHYIVRTHQTRHTFLQLPMELAVRKYRRQTNNVEELRTDRQGWTPGQVDVIIQILLTKDDQGHLLEEHVVRVEMEVSLNPIIIIIRILD</sequence>
<name>A0AAE0ZZ84_9GAST</name>
<gene>
    <name evidence="1" type="ORF">RRG08_018176</name>
</gene>
<protein>
    <submittedName>
        <fullName evidence="1">Uncharacterized protein</fullName>
    </submittedName>
</protein>
<dbReference type="EMBL" id="JAWDGP010003041">
    <property type="protein sequence ID" value="KAK3778008.1"/>
    <property type="molecule type" value="Genomic_DNA"/>
</dbReference>
<evidence type="ECO:0000313" key="1">
    <source>
        <dbReference type="EMBL" id="KAK3778008.1"/>
    </source>
</evidence>
<evidence type="ECO:0000313" key="2">
    <source>
        <dbReference type="Proteomes" id="UP001283361"/>
    </source>
</evidence>
<reference evidence="1" key="1">
    <citation type="journal article" date="2023" name="G3 (Bethesda)">
        <title>A reference genome for the long-term kleptoplast-retaining sea slug Elysia crispata morphotype clarki.</title>
        <authorList>
            <person name="Eastman K.E."/>
            <person name="Pendleton A.L."/>
            <person name="Shaikh M.A."/>
            <person name="Suttiyut T."/>
            <person name="Ogas R."/>
            <person name="Tomko P."/>
            <person name="Gavelis G."/>
            <person name="Widhalm J.R."/>
            <person name="Wisecaver J.H."/>
        </authorList>
    </citation>
    <scope>NUCLEOTIDE SEQUENCE</scope>
    <source>
        <strain evidence="1">ECLA1</strain>
    </source>
</reference>
<keyword evidence="2" id="KW-1185">Reference proteome</keyword>
<comment type="caution">
    <text evidence="1">The sequence shown here is derived from an EMBL/GenBank/DDBJ whole genome shotgun (WGS) entry which is preliminary data.</text>
</comment>
<dbReference type="Proteomes" id="UP001283361">
    <property type="component" value="Unassembled WGS sequence"/>
</dbReference>
<dbReference type="AlphaFoldDB" id="A0AAE0ZZ84"/>
<accession>A0AAE0ZZ84</accession>